<dbReference type="Proteomes" id="UP000177171">
    <property type="component" value="Unassembled WGS sequence"/>
</dbReference>
<accession>A0A1G2LRD6</accession>
<dbReference type="EMBL" id="MHQY01000013">
    <property type="protein sequence ID" value="OHA14157.1"/>
    <property type="molecule type" value="Genomic_DNA"/>
</dbReference>
<evidence type="ECO:0000313" key="2">
    <source>
        <dbReference type="Proteomes" id="UP000177171"/>
    </source>
</evidence>
<protein>
    <submittedName>
        <fullName evidence="1">Uncharacterized protein</fullName>
    </submittedName>
</protein>
<sequence length="73" mass="7894">MAVPAPLTTFIASSTSLYANGASSASPKKMLTLWRLADAGLSLTITYQVLHLLIELALHNVDFHSGSWYLLCT</sequence>
<reference evidence="1 2" key="1">
    <citation type="journal article" date="2016" name="Nat. Commun.">
        <title>Thousands of microbial genomes shed light on interconnected biogeochemical processes in an aquifer system.</title>
        <authorList>
            <person name="Anantharaman K."/>
            <person name="Brown C.T."/>
            <person name="Hug L.A."/>
            <person name="Sharon I."/>
            <person name="Castelle C.J."/>
            <person name="Probst A.J."/>
            <person name="Thomas B.C."/>
            <person name="Singh A."/>
            <person name="Wilkins M.J."/>
            <person name="Karaoz U."/>
            <person name="Brodie E.L."/>
            <person name="Williams K.H."/>
            <person name="Hubbard S.S."/>
            <person name="Banfield J.F."/>
        </authorList>
    </citation>
    <scope>NUCLEOTIDE SEQUENCE [LARGE SCALE GENOMIC DNA]</scope>
</reference>
<organism evidence="1 2">
    <name type="scientific">Candidatus Sungbacteria bacterium RIFCSPLOWO2_12_FULL_41_11</name>
    <dbReference type="NCBI Taxonomy" id="1802286"/>
    <lineage>
        <taxon>Bacteria</taxon>
        <taxon>Candidatus Sungiibacteriota</taxon>
    </lineage>
</organism>
<name>A0A1G2LRD6_9BACT</name>
<proteinExistence type="predicted"/>
<gene>
    <name evidence="1" type="ORF">A3G49_02865</name>
</gene>
<comment type="caution">
    <text evidence="1">The sequence shown here is derived from an EMBL/GenBank/DDBJ whole genome shotgun (WGS) entry which is preliminary data.</text>
</comment>
<dbReference type="AlphaFoldDB" id="A0A1G2LRD6"/>
<evidence type="ECO:0000313" key="1">
    <source>
        <dbReference type="EMBL" id="OHA14157.1"/>
    </source>
</evidence>